<accession>A0A1H9DE53</accession>
<dbReference type="Pfam" id="PF12802">
    <property type="entry name" value="MarR_2"/>
    <property type="match status" value="1"/>
</dbReference>
<dbReference type="PROSITE" id="PS50995">
    <property type="entry name" value="HTH_MARR_2"/>
    <property type="match status" value="1"/>
</dbReference>
<keyword evidence="2" id="KW-0238">DNA-binding</keyword>
<dbReference type="InterPro" id="IPR039422">
    <property type="entry name" value="MarR/SlyA-like"/>
</dbReference>
<dbReference type="SMART" id="SM00347">
    <property type="entry name" value="HTH_MARR"/>
    <property type="match status" value="1"/>
</dbReference>
<evidence type="ECO:0000313" key="2">
    <source>
        <dbReference type="EMBL" id="SEQ11734.1"/>
    </source>
</evidence>
<evidence type="ECO:0000259" key="1">
    <source>
        <dbReference type="PROSITE" id="PS50995"/>
    </source>
</evidence>
<dbReference type="STRING" id="1036181.SAMN05421756_102512"/>
<dbReference type="EMBL" id="FOFA01000002">
    <property type="protein sequence ID" value="SEQ11734.1"/>
    <property type="molecule type" value="Genomic_DNA"/>
</dbReference>
<dbReference type="Proteomes" id="UP000198504">
    <property type="component" value="Unassembled WGS sequence"/>
</dbReference>
<reference evidence="3" key="1">
    <citation type="submission" date="2016-10" db="EMBL/GenBank/DDBJ databases">
        <authorList>
            <person name="Varghese N."/>
            <person name="Submissions S."/>
        </authorList>
    </citation>
    <scope>NUCLEOTIDE SEQUENCE [LARGE SCALE GENOMIC DNA]</scope>
    <source>
        <strain evidence="3">CGMCC 4.6856</strain>
    </source>
</reference>
<dbReference type="PRINTS" id="PR00598">
    <property type="entry name" value="HTHMARR"/>
</dbReference>
<evidence type="ECO:0000313" key="3">
    <source>
        <dbReference type="Proteomes" id="UP000198504"/>
    </source>
</evidence>
<dbReference type="PANTHER" id="PTHR33164:SF99">
    <property type="entry name" value="MARR FAMILY REGULATORY PROTEIN"/>
    <property type="match status" value="1"/>
</dbReference>
<dbReference type="SUPFAM" id="SSF46785">
    <property type="entry name" value="Winged helix' DNA-binding domain"/>
    <property type="match status" value="1"/>
</dbReference>
<name>A0A1H9DE53_9ACTN</name>
<dbReference type="InterPro" id="IPR036388">
    <property type="entry name" value="WH-like_DNA-bd_sf"/>
</dbReference>
<dbReference type="GO" id="GO:0003700">
    <property type="term" value="F:DNA-binding transcription factor activity"/>
    <property type="evidence" value="ECO:0007669"/>
    <property type="project" value="InterPro"/>
</dbReference>
<organism evidence="2 3">
    <name type="scientific">Microlunatus flavus</name>
    <dbReference type="NCBI Taxonomy" id="1036181"/>
    <lineage>
        <taxon>Bacteria</taxon>
        <taxon>Bacillati</taxon>
        <taxon>Actinomycetota</taxon>
        <taxon>Actinomycetes</taxon>
        <taxon>Propionibacteriales</taxon>
        <taxon>Propionibacteriaceae</taxon>
        <taxon>Microlunatus</taxon>
    </lineage>
</organism>
<dbReference type="InterPro" id="IPR000835">
    <property type="entry name" value="HTH_MarR-typ"/>
</dbReference>
<proteinExistence type="predicted"/>
<dbReference type="Gene3D" id="1.10.10.10">
    <property type="entry name" value="Winged helix-like DNA-binding domain superfamily/Winged helix DNA-binding domain"/>
    <property type="match status" value="1"/>
</dbReference>
<dbReference type="GO" id="GO:0003677">
    <property type="term" value="F:DNA binding"/>
    <property type="evidence" value="ECO:0007669"/>
    <property type="project" value="UniProtKB-KW"/>
</dbReference>
<protein>
    <submittedName>
        <fullName evidence="2">DNA-binding transcriptional regulator, MarR family</fullName>
    </submittedName>
</protein>
<dbReference type="GO" id="GO:0006950">
    <property type="term" value="P:response to stress"/>
    <property type="evidence" value="ECO:0007669"/>
    <property type="project" value="TreeGrafter"/>
</dbReference>
<sequence length="166" mass="18460">MDDETPWLDDEQRRAWLRLAAVMELLPAALNAQLERDEQLNHVDYYSLAMLSEAPDRTLRATELAAMTNATLPRLSRVVNRLADAGYVRREPCPGDRRATNLVLTEAGWAKVVQAAPGHVRTVRALVVDALEPEQLDQLSAISARLLERLDPEHKMLASMLGPDGA</sequence>
<dbReference type="PANTHER" id="PTHR33164">
    <property type="entry name" value="TRANSCRIPTIONAL REGULATOR, MARR FAMILY"/>
    <property type="match status" value="1"/>
</dbReference>
<dbReference type="RefSeq" id="WP_232506151.1">
    <property type="nucleotide sequence ID" value="NZ_FOFA01000002.1"/>
</dbReference>
<keyword evidence="3" id="KW-1185">Reference proteome</keyword>
<gene>
    <name evidence="2" type="ORF">SAMN05421756_102512</name>
</gene>
<dbReference type="AlphaFoldDB" id="A0A1H9DE53"/>
<dbReference type="InterPro" id="IPR036390">
    <property type="entry name" value="WH_DNA-bd_sf"/>
</dbReference>
<feature type="domain" description="HTH marR-type" evidence="1">
    <location>
        <begin position="9"/>
        <end position="148"/>
    </location>
</feature>